<dbReference type="SUPFAM" id="SSF53800">
    <property type="entry name" value="Chelatase"/>
    <property type="match status" value="1"/>
</dbReference>
<sequence>MSDTRPGAHTHSPAHRPPSAVHVVAAVGPEAEGMPDPGVPTARPGRALGDVVEALATGAPDDLVVVVPLSFGRSPAVVADCSRTLRDLRPRLGPGRLALTDPFGDASMLVTGLRSALRRHPDAEGALVMSPGIDPFADAELFRVARLARQYGRPALVEVAFDGGVEPDPDLAGGLARLTALGVARPVIVPATLAPAPVTGHGLPGEGIALFGPAVVRSVLDTRAAEAVHRLEHGRDGIDAALEAEDGHGYAHSHVAADGTVYTHSH</sequence>
<comment type="caution">
    <text evidence="1">The sequence shown here is derived from an EMBL/GenBank/DDBJ whole genome shotgun (WGS) entry which is preliminary data.</text>
</comment>
<dbReference type="EMBL" id="JBHSHP010000019">
    <property type="protein sequence ID" value="MFC4754628.1"/>
    <property type="molecule type" value="Genomic_DNA"/>
</dbReference>
<proteinExistence type="predicted"/>
<dbReference type="Proteomes" id="UP001595836">
    <property type="component" value="Unassembled WGS sequence"/>
</dbReference>
<keyword evidence="2" id="KW-1185">Reference proteome</keyword>
<evidence type="ECO:0000313" key="1">
    <source>
        <dbReference type="EMBL" id="MFC4754628.1"/>
    </source>
</evidence>
<protein>
    <submittedName>
        <fullName evidence="1">Sirohydrochlorin chelatase</fullName>
    </submittedName>
</protein>
<name>A0ABV9PSF5_9ACTN</name>
<dbReference type="RefSeq" id="WP_344991973.1">
    <property type="nucleotide sequence ID" value="NZ_BAABCD010000018.1"/>
</dbReference>
<reference evidence="2" key="1">
    <citation type="journal article" date="2019" name="Int. J. Syst. Evol. Microbiol.">
        <title>The Global Catalogue of Microorganisms (GCM) 10K type strain sequencing project: providing services to taxonomists for standard genome sequencing and annotation.</title>
        <authorList>
            <consortium name="The Broad Institute Genomics Platform"/>
            <consortium name="The Broad Institute Genome Sequencing Center for Infectious Disease"/>
            <person name="Wu L."/>
            <person name="Ma J."/>
        </authorList>
    </citation>
    <scope>NUCLEOTIDE SEQUENCE [LARGE SCALE GENOMIC DNA]</scope>
    <source>
        <strain evidence="2">JCM 11882</strain>
    </source>
</reference>
<evidence type="ECO:0000313" key="2">
    <source>
        <dbReference type="Proteomes" id="UP001595836"/>
    </source>
</evidence>
<organism evidence="1 2">
    <name type="scientific">Dietzia aurantiaca</name>
    <dbReference type="NCBI Taxonomy" id="983873"/>
    <lineage>
        <taxon>Bacteria</taxon>
        <taxon>Bacillati</taxon>
        <taxon>Actinomycetota</taxon>
        <taxon>Actinomycetes</taxon>
        <taxon>Mycobacteriales</taxon>
        <taxon>Dietziaceae</taxon>
        <taxon>Dietzia</taxon>
    </lineage>
</organism>
<gene>
    <name evidence="1" type="ORF">ACFO7U_07530</name>
</gene>
<accession>A0ABV9PSF5</accession>